<organism evidence="2 3">
    <name type="scientific">Coregonus suidteri</name>
    <dbReference type="NCBI Taxonomy" id="861788"/>
    <lineage>
        <taxon>Eukaryota</taxon>
        <taxon>Metazoa</taxon>
        <taxon>Chordata</taxon>
        <taxon>Craniata</taxon>
        <taxon>Vertebrata</taxon>
        <taxon>Euteleostomi</taxon>
        <taxon>Actinopterygii</taxon>
        <taxon>Neopterygii</taxon>
        <taxon>Teleostei</taxon>
        <taxon>Protacanthopterygii</taxon>
        <taxon>Salmoniformes</taxon>
        <taxon>Salmonidae</taxon>
        <taxon>Coregoninae</taxon>
        <taxon>Coregonus</taxon>
    </lineage>
</organism>
<comment type="caution">
    <text evidence="2">The sequence shown here is derived from an EMBL/GenBank/DDBJ whole genome shotgun (WGS) entry which is preliminary data.</text>
</comment>
<evidence type="ECO:0000313" key="2">
    <source>
        <dbReference type="EMBL" id="KAK6316180.1"/>
    </source>
</evidence>
<keyword evidence="3" id="KW-1185">Reference proteome</keyword>
<evidence type="ECO:0000256" key="1">
    <source>
        <dbReference type="SAM" id="MobiDB-lite"/>
    </source>
</evidence>
<reference evidence="2 3" key="1">
    <citation type="submission" date="2021-04" db="EMBL/GenBank/DDBJ databases">
        <authorList>
            <person name="De Guttry C."/>
            <person name="Zahm M."/>
            <person name="Klopp C."/>
            <person name="Cabau C."/>
            <person name="Louis A."/>
            <person name="Berthelot C."/>
            <person name="Parey E."/>
            <person name="Roest Crollius H."/>
            <person name="Montfort J."/>
            <person name="Robinson-Rechavi M."/>
            <person name="Bucao C."/>
            <person name="Bouchez O."/>
            <person name="Gislard M."/>
            <person name="Lluch J."/>
            <person name="Milhes M."/>
            <person name="Lampietro C."/>
            <person name="Lopez Roques C."/>
            <person name="Donnadieu C."/>
            <person name="Braasch I."/>
            <person name="Desvignes T."/>
            <person name="Postlethwait J."/>
            <person name="Bobe J."/>
            <person name="Wedekind C."/>
            <person name="Guiguen Y."/>
        </authorList>
    </citation>
    <scope>NUCLEOTIDE SEQUENCE [LARGE SCALE GENOMIC DNA]</scope>
    <source>
        <strain evidence="2">Cs_M1</strain>
        <tissue evidence="2">Blood</tissue>
    </source>
</reference>
<dbReference type="AlphaFoldDB" id="A0AAN8M0M0"/>
<dbReference type="EMBL" id="JAGTTL010000011">
    <property type="protein sequence ID" value="KAK6316180.1"/>
    <property type="molecule type" value="Genomic_DNA"/>
</dbReference>
<protein>
    <submittedName>
        <fullName evidence="2">Uncharacterized protein</fullName>
    </submittedName>
</protein>
<feature type="region of interest" description="Disordered" evidence="1">
    <location>
        <begin position="1"/>
        <end position="21"/>
    </location>
</feature>
<evidence type="ECO:0000313" key="3">
    <source>
        <dbReference type="Proteomes" id="UP001356427"/>
    </source>
</evidence>
<accession>A0AAN8M0M0</accession>
<proteinExistence type="predicted"/>
<dbReference type="Gene3D" id="2.60.120.260">
    <property type="entry name" value="Galactose-binding domain-like"/>
    <property type="match status" value="1"/>
</dbReference>
<gene>
    <name evidence="2" type="ORF">J4Q44_G00137040</name>
</gene>
<dbReference type="Proteomes" id="UP001356427">
    <property type="component" value="Unassembled WGS sequence"/>
</dbReference>
<sequence>MGCELTGCSEPLGLKGGQMQDSQLTSSSVSQTLCMGLLAWTRNRARLDHQAKLSRSWSVHRKRCSAAETGVNPNNLLVTFSLLLCGDVDPCFGPNSTKQAK</sequence>
<name>A0AAN8M0M0_9TELE</name>